<protein>
    <submittedName>
        <fullName evidence="2">Uncharacterized protein</fullName>
    </submittedName>
</protein>
<sequence>MRSKLFYFSLLTTLAIFIALVYVVQPFKILSAIQNLRPDLVLTSFLIYPVSFILRGVTI</sequence>
<keyword evidence="1" id="KW-1133">Transmembrane helix</keyword>
<name>A0A7J3TGZ4_9EURY</name>
<evidence type="ECO:0000313" key="2">
    <source>
        <dbReference type="EMBL" id="HHF47740.1"/>
    </source>
</evidence>
<dbReference type="AlphaFoldDB" id="A0A7J3TGZ4"/>
<keyword evidence="1" id="KW-0472">Membrane</keyword>
<proteinExistence type="predicted"/>
<evidence type="ECO:0000256" key="1">
    <source>
        <dbReference type="SAM" id="Phobius"/>
    </source>
</evidence>
<keyword evidence="1" id="KW-0812">Transmembrane</keyword>
<comment type="caution">
    <text evidence="2">The sequence shown here is derived from an EMBL/GenBank/DDBJ whole genome shotgun (WGS) entry which is preliminary data.</text>
</comment>
<feature type="transmembrane region" description="Helical" evidence="1">
    <location>
        <begin position="36"/>
        <end position="54"/>
    </location>
</feature>
<organism evidence="2">
    <name type="scientific">Geoglobus ahangari</name>
    <dbReference type="NCBI Taxonomy" id="113653"/>
    <lineage>
        <taxon>Archaea</taxon>
        <taxon>Methanobacteriati</taxon>
        <taxon>Methanobacteriota</taxon>
        <taxon>Archaeoglobi</taxon>
        <taxon>Archaeoglobales</taxon>
        <taxon>Archaeoglobaceae</taxon>
        <taxon>Geoglobus</taxon>
    </lineage>
</organism>
<reference evidence="2" key="1">
    <citation type="journal article" date="2020" name="mSystems">
        <title>Genome- and Community-Level Interaction Insights into Carbon Utilization and Element Cycling Functions of Hydrothermarchaeota in Hydrothermal Sediment.</title>
        <authorList>
            <person name="Zhou Z."/>
            <person name="Liu Y."/>
            <person name="Xu W."/>
            <person name="Pan J."/>
            <person name="Luo Z.H."/>
            <person name="Li M."/>
        </authorList>
    </citation>
    <scope>NUCLEOTIDE SEQUENCE [LARGE SCALE GENOMIC DNA]</scope>
    <source>
        <strain evidence="2">SpSt-10</strain>
    </source>
</reference>
<accession>A0A7J3TGZ4</accession>
<dbReference type="EMBL" id="DRUC01000009">
    <property type="protein sequence ID" value="HHF47740.1"/>
    <property type="molecule type" value="Genomic_DNA"/>
</dbReference>
<feature type="transmembrane region" description="Helical" evidence="1">
    <location>
        <begin position="6"/>
        <end position="24"/>
    </location>
</feature>
<gene>
    <name evidence="2" type="ORF">ENL48_00560</name>
</gene>